<evidence type="ECO:0000313" key="1">
    <source>
        <dbReference type="EMBL" id="KAE8657454.1"/>
    </source>
</evidence>
<name>A0A6A2XTY3_HIBSY</name>
<organism evidence="1 2">
    <name type="scientific">Hibiscus syriacus</name>
    <name type="common">Rose of Sharon</name>
    <dbReference type="NCBI Taxonomy" id="106335"/>
    <lineage>
        <taxon>Eukaryota</taxon>
        <taxon>Viridiplantae</taxon>
        <taxon>Streptophyta</taxon>
        <taxon>Embryophyta</taxon>
        <taxon>Tracheophyta</taxon>
        <taxon>Spermatophyta</taxon>
        <taxon>Magnoliopsida</taxon>
        <taxon>eudicotyledons</taxon>
        <taxon>Gunneridae</taxon>
        <taxon>Pentapetalae</taxon>
        <taxon>rosids</taxon>
        <taxon>malvids</taxon>
        <taxon>Malvales</taxon>
        <taxon>Malvaceae</taxon>
        <taxon>Malvoideae</taxon>
        <taxon>Hibiscus</taxon>
    </lineage>
</organism>
<dbReference type="InterPro" id="IPR006461">
    <property type="entry name" value="PLAC_motif_containing"/>
</dbReference>
<protein>
    <submittedName>
        <fullName evidence="1">PLAC8 family protein</fullName>
    </submittedName>
</protein>
<dbReference type="EMBL" id="VEPZ02001760">
    <property type="protein sequence ID" value="KAE8657454.1"/>
    <property type="molecule type" value="Genomic_DNA"/>
</dbReference>
<gene>
    <name evidence="1" type="ORF">F3Y22_tig00116995pilonHSYRG00133</name>
</gene>
<dbReference type="AlphaFoldDB" id="A0A6A2XTY3"/>
<accession>A0A6A2XTY3</accession>
<proteinExistence type="predicted"/>
<reference evidence="1" key="1">
    <citation type="submission" date="2019-09" db="EMBL/GenBank/DDBJ databases">
        <title>Draft genome information of white flower Hibiscus syriacus.</title>
        <authorList>
            <person name="Kim Y.-M."/>
        </authorList>
    </citation>
    <scope>NUCLEOTIDE SEQUENCE [LARGE SCALE GENOMIC DNA]</scope>
    <source>
        <strain evidence="1">YM2019G1</strain>
    </source>
</reference>
<evidence type="ECO:0000313" key="2">
    <source>
        <dbReference type="Proteomes" id="UP000436088"/>
    </source>
</evidence>
<dbReference type="PANTHER" id="PTHR15907">
    <property type="entry name" value="DUF614 FAMILY PROTEIN-RELATED"/>
    <property type="match status" value="1"/>
</dbReference>
<keyword evidence="2" id="KW-1185">Reference proteome</keyword>
<comment type="caution">
    <text evidence="1">The sequence shown here is derived from an EMBL/GenBank/DDBJ whole genome shotgun (WGS) entry which is preliminary data.</text>
</comment>
<sequence>MPQSLANVVPTNDSLHGRVPIGTPVRHLPMPSPLTKPVHNVPWTTGLFDCMEDPTNACATSGIVYAFAPCVVSGQRFGLVEAPASDGVIHSVLEHCALCQEYRELTTEGSILLLDTMAI</sequence>
<dbReference type="Proteomes" id="UP000436088">
    <property type="component" value="Unassembled WGS sequence"/>
</dbReference>